<reference evidence="1" key="1">
    <citation type="journal article" date="2012" name="PLoS ONE">
        <title>Gene sets for utilization of primary and secondary nutrition supplies in the distal gut of endangered iberian lynx.</title>
        <authorList>
            <person name="Alcaide M."/>
            <person name="Messina E."/>
            <person name="Richter M."/>
            <person name="Bargiela R."/>
            <person name="Peplies J."/>
            <person name="Huws S.A."/>
            <person name="Newbold C.J."/>
            <person name="Golyshin P.N."/>
            <person name="Simon M.A."/>
            <person name="Lopez G."/>
            <person name="Yakimov M.M."/>
            <person name="Ferrer M."/>
        </authorList>
    </citation>
    <scope>NUCLEOTIDE SEQUENCE</scope>
</reference>
<gene>
    <name evidence="1" type="ORF">EVA_18769</name>
</gene>
<dbReference type="EMBL" id="AMCI01007155">
    <property type="protein sequence ID" value="EJW93117.1"/>
    <property type="molecule type" value="Genomic_DNA"/>
</dbReference>
<protein>
    <submittedName>
        <fullName evidence="1">Uncharacterized protein</fullName>
    </submittedName>
</protein>
<name>J9FU81_9ZZZZ</name>
<comment type="caution">
    <text evidence="1">The sequence shown here is derived from an EMBL/GenBank/DDBJ whole genome shotgun (WGS) entry which is preliminary data.</text>
</comment>
<accession>J9FU81</accession>
<organism evidence="1">
    <name type="scientific">gut metagenome</name>
    <dbReference type="NCBI Taxonomy" id="749906"/>
    <lineage>
        <taxon>unclassified sequences</taxon>
        <taxon>metagenomes</taxon>
        <taxon>organismal metagenomes</taxon>
    </lineage>
</organism>
<evidence type="ECO:0000313" key="1">
    <source>
        <dbReference type="EMBL" id="EJW93117.1"/>
    </source>
</evidence>
<sequence length="53" mass="6122">MGRKRIYCLPFLFVFIKSPSTEKQNSIRTGSFLLSVCCFFSLLLRLPSVACFR</sequence>
<proteinExistence type="predicted"/>
<dbReference type="AlphaFoldDB" id="J9FU81"/>